<keyword evidence="1" id="KW-1133">Transmembrane helix</keyword>
<name>A0A844FWM7_9BACT</name>
<organism evidence="2 3">
    <name type="scientific">Victivallis lenta</name>
    <dbReference type="NCBI Taxonomy" id="2606640"/>
    <lineage>
        <taxon>Bacteria</taxon>
        <taxon>Pseudomonadati</taxon>
        <taxon>Lentisphaerota</taxon>
        <taxon>Lentisphaeria</taxon>
        <taxon>Victivallales</taxon>
        <taxon>Victivallaceae</taxon>
        <taxon>Victivallis</taxon>
    </lineage>
</organism>
<dbReference type="EMBL" id="VUNS01000001">
    <property type="protein sequence ID" value="MST95486.1"/>
    <property type="molecule type" value="Genomic_DNA"/>
</dbReference>
<keyword evidence="3" id="KW-1185">Reference proteome</keyword>
<evidence type="ECO:0000313" key="2">
    <source>
        <dbReference type="EMBL" id="MST95486.1"/>
    </source>
</evidence>
<dbReference type="Proteomes" id="UP000435649">
    <property type="component" value="Unassembled WGS sequence"/>
</dbReference>
<dbReference type="RefSeq" id="WP_154416618.1">
    <property type="nucleotide sequence ID" value="NZ_VUNS01000001.1"/>
</dbReference>
<evidence type="ECO:0000313" key="3">
    <source>
        <dbReference type="Proteomes" id="UP000435649"/>
    </source>
</evidence>
<feature type="transmembrane region" description="Helical" evidence="1">
    <location>
        <begin position="7"/>
        <end position="26"/>
    </location>
</feature>
<proteinExistence type="predicted"/>
<keyword evidence="1" id="KW-0472">Membrane</keyword>
<evidence type="ECO:0000256" key="1">
    <source>
        <dbReference type="SAM" id="Phobius"/>
    </source>
</evidence>
<gene>
    <name evidence="2" type="ORF">FYJ85_00295</name>
</gene>
<comment type="caution">
    <text evidence="2">The sequence shown here is derived from an EMBL/GenBank/DDBJ whole genome shotgun (WGS) entry which is preliminary data.</text>
</comment>
<dbReference type="AlphaFoldDB" id="A0A844FWM7"/>
<keyword evidence="1" id="KW-0812">Transmembrane</keyword>
<sequence>METTVEAIVKLLAVIVPICGGLLWIIKQNRRIEKSQAAMLKKVNKIDKHKVSYKVCDQRRAECPCKTSKGD</sequence>
<protein>
    <submittedName>
        <fullName evidence="2">Uncharacterized protein</fullName>
    </submittedName>
</protein>
<reference evidence="2 3" key="1">
    <citation type="submission" date="2019-08" db="EMBL/GenBank/DDBJ databases">
        <title>In-depth cultivation of the pig gut microbiome towards novel bacterial diversity and tailored functional studies.</title>
        <authorList>
            <person name="Wylensek D."/>
            <person name="Hitch T.C.A."/>
            <person name="Clavel T."/>
        </authorList>
    </citation>
    <scope>NUCLEOTIDE SEQUENCE [LARGE SCALE GENOMIC DNA]</scope>
    <source>
        <strain evidence="2 3">BBE-744-WT-12</strain>
    </source>
</reference>
<accession>A0A844FWM7</accession>